<organism evidence="1 2">
    <name type="scientific">Bacteroides cellulosilyticus DSM 14838</name>
    <dbReference type="NCBI Taxonomy" id="537012"/>
    <lineage>
        <taxon>Bacteria</taxon>
        <taxon>Pseudomonadati</taxon>
        <taxon>Bacteroidota</taxon>
        <taxon>Bacteroidia</taxon>
        <taxon>Bacteroidales</taxon>
        <taxon>Bacteroidaceae</taxon>
        <taxon>Bacteroides</taxon>
    </lineage>
</organism>
<dbReference type="HOGENOM" id="CLU_3022129_0_0_10"/>
<dbReference type="AlphaFoldDB" id="E2NEU2"/>
<evidence type="ECO:0000313" key="1">
    <source>
        <dbReference type="EMBL" id="EEF89559.1"/>
    </source>
</evidence>
<reference evidence="1 2" key="2">
    <citation type="submission" date="2009-01" db="EMBL/GenBank/DDBJ databases">
        <title>Draft genome sequence of Bacteroides cellulosilyticus (DSM 14838).</title>
        <authorList>
            <person name="Sudarsanam P."/>
            <person name="Ley R."/>
            <person name="Guruge J."/>
            <person name="Turnbaugh P.J."/>
            <person name="Mahowald M."/>
            <person name="Liep D."/>
            <person name="Gordon J."/>
        </authorList>
    </citation>
    <scope>NUCLEOTIDE SEQUENCE [LARGE SCALE GENOMIC DNA]</scope>
    <source>
        <strain evidence="1 2">DSM 14838</strain>
    </source>
</reference>
<protein>
    <submittedName>
        <fullName evidence="1">Uncharacterized protein</fullName>
    </submittedName>
</protein>
<dbReference type="Proteomes" id="UP000003711">
    <property type="component" value="Unassembled WGS sequence"/>
</dbReference>
<dbReference type="EMBL" id="ACCH01000198">
    <property type="protein sequence ID" value="EEF89559.1"/>
    <property type="molecule type" value="Genomic_DNA"/>
</dbReference>
<reference evidence="1 2" key="1">
    <citation type="submission" date="2008-12" db="EMBL/GenBank/DDBJ databases">
        <authorList>
            <person name="Fulton L."/>
            <person name="Clifton S."/>
            <person name="Fulton B."/>
            <person name="Xu J."/>
            <person name="Minx P."/>
            <person name="Pepin K.H."/>
            <person name="Johnson M."/>
            <person name="Bhonagiri V."/>
            <person name="Nash W.E."/>
            <person name="Mardis E.R."/>
            <person name="Wilson R.K."/>
        </authorList>
    </citation>
    <scope>NUCLEOTIDE SEQUENCE [LARGE SCALE GENOMIC DNA]</scope>
    <source>
        <strain evidence="1 2">DSM 14838</strain>
    </source>
</reference>
<name>E2NEU2_9BACE</name>
<sequence>MPFFQENKKNIEYFLSFRKDVIKSLFAIKQSEIPFDVIERDTKLPINRKKTQKTK</sequence>
<proteinExistence type="predicted"/>
<evidence type="ECO:0000313" key="2">
    <source>
        <dbReference type="Proteomes" id="UP000003711"/>
    </source>
</evidence>
<gene>
    <name evidence="1" type="ORF">BACCELL_02812</name>
</gene>
<accession>E2NEU2</accession>
<comment type="caution">
    <text evidence="1">The sequence shown here is derived from an EMBL/GenBank/DDBJ whole genome shotgun (WGS) entry which is preliminary data.</text>
</comment>